<proteinExistence type="predicted"/>
<organism evidence="1 2">
    <name type="scientific">Vigna unguiculata</name>
    <name type="common">Cowpea</name>
    <dbReference type="NCBI Taxonomy" id="3917"/>
    <lineage>
        <taxon>Eukaryota</taxon>
        <taxon>Viridiplantae</taxon>
        <taxon>Streptophyta</taxon>
        <taxon>Embryophyta</taxon>
        <taxon>Tracheophyta</taxon>
        <taxon>Spermatophyta</taxon>
        <taxon>Magnoliopsida</taxon>
        <taxon>eudicotyledons</taxon>
        <taxon>Gunneridae</taxon>
        <taxon>Pentapetalae</taxon>
        <taxon>rosids</taxon>
        <taxon>fabids</taxon>
        <taxon>Fabales</taxon>
        <taxon>Fabaceae</taxon>
        <taxon>Papilionoideae</taxon>
        <taxon>50 kb inversion clade</taxon>
        <taxon>NPAAA clade</taxon>
        <taxon>indigoferoid/millettioid clade</taxon>
        <taxon>Phaseoleae</taxon>
        <taxon>Vigna</taxon>
    </lineage>
</organism>
<protein>
    <submittedName>
        <fullName evidence="1">Uncharacterized protein</fullName>
    </submittedName>
</protein>
<sequence>MEVLLSCVAMEGGSNRWHCSLHLVRRSRWHDDGGPHLDVRSRFAQIKCRLWICVDGKRCKCCLGGCRSRGCCGALLRRNVWTTSGFVLTAGGGSWCFCCRSYCSAVVHCGEEDENVVAGKFAFDKGGGCHGDGER</sequence>
<evidence type="ECO:0000313" key="2">
    <source>
        <dbReference type="Proteomes" id="UP000501690"/>
    </source>
</evidence>
<dbReference type="EMBL" id="CP039346">
    <property type="protein sequence ID" value="QCD83462.1"/>
    <property type="molecule type" value="Genomic_DNA"/>
</dbReference>
<dbReference type="AlphaFoldDB" id="A0A4D6L4K5"/>
<accession>A0A4D6L4K5</accession>
<keyword evidence="2" id="KW-1185">Reference proteome</keyword>
<evidence type="ECO:0000313" key="1">
    <source>
        <dbReference type="EMBL" id="QCD83462.1"/>
    </source>
</evidence>
<gene>
    <name evidence="1" type="ORF">DEO72_LG2g3806</name>
</gene>
<reference evidence="1 2" key="1">
    <citation type="submission" date="2019-04" db="EMBL/GenBank/DDBJ databases">
        <title>An improved genome assembly and genetic linkage map for asparagus bean, Vigna unguiculata ssp. sesquipedialis.</title>
        <authorList>
            <person name="Xia Q."/>
            <person name="Zhang R."/>
            <person name="Dong Y."/>
        </authorList>
    </citation>
    <scope>NUCLEOTIDE SEQUENCE [LARGE SCALE GENOMIC DNA]</scope>
    <source>
        <tissue evidence="1">Leaf</tissue>
    </source>
</reference>
<dbReference type="Proteomes" id="UP000501690">
    <property type="component" value="Linkage Group LG2"/>
</dbReference>
<name>A0A4D6L4K5_VIGUN</name>